<dbReference type="RefSeq" id="WP_344042209.1">
    <property type="nucleotide sequence ID" value="NZ_BAAAKE010000033.1"/>
</dbReference>
<dbReference type="EMBL" id="JBHSJB010000002">
    <property type="protein sequence ID" value="MFC5052237.1"/>
    <property type="molecule type" value="Genomic_DNA"/>
</dbReference>
<reference evidence="2" key="1">
    <citation type="journal article" date="2019" name="Int. J. Syst. Evol. Microbiol.">
        <title>The Global Catalogue of Microorganisms (GCM) 10K type strain sequencing project: providing services to taxonomists for standard genome sequencing and annotation.</title>
        <authorList>
            <consortium name="The Broad Institute Genomics Platform"/>
            <consortium name="The Broad Institute Genome Sequencing Center for Infectious Disease"/>
            <person name="Wu L."/>
            <person name="Ma J."/>
        </authorList>
    </citation>
    <scope>NUCLEOTIDE SEQUENCE [LARGE SCALE GENOMIC DNA]</scope>
    <source>
        <strain evidence="2">KCTC 12848</strain>
    </source>
</reference>
<dbReference type="InterPro" id="IPR011991">
    <property type="entry name" value="ArsR-like_HTH"/>
</dbReference>
<evidence type="ECO:0000313" key="1">
    <source>
        <dbReference type="EMBL" id="MFC5052237.1"/>
    </source>
</evidence>
<dbReference type="Proteomes" id="UP001595833">
    <property type="component" value="Unassembled WGS sequence"/>
</dbReference>
<dbReference type="InterPro" id="IPR036388">
    <property type="entry name" value="WH-like_DNA-bd_sf"/>
</dbReference>
<dbReference type="CDD" id="cd00090">
    <property type="entry name" value="HTH_ARSR"/>
    <property type="match status" value="1"/>
</dbReference>
<protein>
    <submittedName>
        <fullName evidence="1">ArsR/SmtB family transcription factor</fullName>
    </submittedName>
</protein>
<keyword evidence="2" id="KW-1185">Reference proteome</keyword>
<dbReference type="InterPro" id="IPR036390">
    <property type="entry name" value="WH_DNA-bd_sf"/>
</dbReference>
<dbReference type="Pfam" id="PF12840">
    <property type="entry name" value="HTH_20"/>
    <property type="match status" value="1"/>
</dbReference>
<accession>A0ABV9XRZ7</accession>
<gene>
    <name evidence="1" type="ORF">ACFPFM_00560</name>
</gene>
<dbReference type="Gene3D" id="1.10.10.10">
    <property type="entry name" value="Winged helix-like DNA-binding domain superfamily/Winged helix DNA-binding domain"/>
    <property type="match status" value="1"/>
</dbReference>
<dbReference type="SUPFAM" id="SSF46785">
    <property type="entry name" value="Winged helix' DNA-binding domain"/>
    <property type="match status" value="1"/>
</dbReference>
<sequence>MPRRLATAAEIAALSSDVRLRIIRLAHDTPLTNKEIAERLGKDPATTLHHVRKLVATGFLEAQPERTGKRGAREIPYLSTGLSWQLTWKDRPPAAKEAVLRAFLGEVSDVGVDALRQIRLVVRTDPGELKRRLQALFDELAQEPAEPDHERVAIYLAMYPGD</sequence>
<organism evidence="1 2">
    <name type="scientific">Saccharothrix xinjiangensis</name>
    <dbReference type="NCBI Taxonomy" id="204798"/>
    <lineage>
        <taxon>Bacteria</taxon>
        <taxon>Bacillati</taxon>
        <taxon>Actinomycetota</taxon>
        <taxon>Actinomycetes</taxon>
        <taxon>Pseudonocardiales</taxon>
        <taxon>Pseudonocardiaceae</taxon>
        <taxon>Saccharothrix</taxon>
    </lineage>
</organism>
<comment type="caution">
    <text evidence="1">The sequence shown here is derived from an EMBL/GenBank/DDBJ whole genome shotgun (WGS) entry which is preliminary data.</text>
</comment>
<proteinExistence type="predicted"/>
<name>A0ABV9XRZ7_9PSEU</name>
<evidence type="ECO:0000313" key="2">
    <source>
        <dbReference type="Proteomes" id="UP001595833"/>
    </source>
</evidence>